<sequence>MEQAKQLGNPDARVLIEEISELVLLGKYVDVPQGIKTGDDNRFRIFFGKSQRLVKVEILSKYPN</sequence>
<dbReference type="AlphaFoldDB" id="A0A930UQQ6"/>
<name>A0A930UQQ6_9PAST</name>
<evidence type="ECO:0000313" key="1">
    <source>
        <dbReference type="EMBL" id="MBF4102222.1"/>
    </source>
</evidence>
<reference evidence="1" key="1">
    <citation type="submission" date="2020-11" db="EMBL/GenBank/DDBJ databases">
        <title>Gallibacterium anatis 1637, full genome, WGS.</title>
        <authorList>
            <person name="Laishevtcev A.I."/>
            <person name="Yakimova E.A."/>
            <person name="Petkovich D."/>
            <person name="Stepanova T.V."/>
            <person name="Kalendr R.S."/>
            <person name="Rubalsky E.O."/>
            <person name="Zulkarneev E.R."/>
            <person name="Aleshkin A.V."/>
        </authorList>
    </citation>
    <scope>NUCLEOTIDE SEQUENCE</scope>
    <source>
        <strain evidence="1">1637</strain>
    </source>
</reference>
<organism evidence="1">
    <name type="scientific">Gallibacterium anatis</name>
    <dbReference type="NCBI Taxonomy" id="750"/>
    <lineage>
        <taxon>Bacteria</taxon>
        <taxon>Pseudomonadati</taxon>
        <taxon>Pseudomonadota</taxon>
        <taxon>Gammaproteobacteria</taxon>
        <taxon>Pasteurellales</taxon>
        <taxon>Pasteurellaceae</taxon>
        <taxon>Gallibacterium</taxon>
    </lineage>
</organism>
<proteinExistence type="predicted"/>
<dbReference type="EMBL" id="JADION010000003">
    <property type="protein sequence ID" value="MBF4102222.1"/>
    <property type="molecule type" value="Genomic_DNA"/>
</dbReference>
<protein>
    <submittedName>
        <fullName evidence="1">Uncharacterized protein</fullName>
    </submittedName>
</protein>
<accession>A0A930UQQ6</accession>
<comment type="caution">
    <text evidence="1">The sequence shown here is derived from an EMBL/GenBank/DDBJ whole genome shotgun (WGS) entry which is preliminary data.</text>
</comment>
<gene>
    <name evidence="1" type="ORF">INT80_01680</name>
</gene>